<dbReference type="GO" id="GO:0003677">
    <property type="term" value="F:DNA binding"/>
    <property type="evidence" value="ECO:0007669"/>
    <property type="project" value="UniProtKB-KW"/>
</dbReference>
<evidence type="ECO:0000313" key="5">
    <source>
        <dbReference type="Proteomes" id="UP000190951"/>
    </source>
</evidence>
<dbReference type="Proteomes" id="UP000190951">
    <property type="component" value="Chromosome"/>
</dbReference>
<dbReference type="Pfam" id="PF12802">
    <property type="entry name" value="MarR_2"/>
    <property type="match status" value="1"/>
</dbReference>
<dbReference type="SMART" id="SM00347">
    <property type="entry name" value="HTH_MARR"/>
    <property type="match status" value="1"/>
</dbReference>
<evidence type="ECO:0000256" key="2">
    <source>
        <dbReference type="ARBA" id="ARBA00023125"/>
    </source>
</evidence>
<proteinExistence type="predicted"/>
<dbReference type="PANTHER" id="PTHR42756">
    <property type="entry name" value="TRANSCRIPTIONAL REGULATOR, MARR"/>
    <property type="match status" value="1"/>
</dbReference>
<dbReference type="SUPFAM" id="SSF46785">
    <property type="entry name" value="Winged helix' DNA-binding domain"/>
    <property type="match status" value="1"/>
</dbReference>
<dbReference type="PROSITE" id="PS50995">
    <property type="entry name" value="HTH_MARR_2"/>
    <property type="match status" value="1"/>
</dbReference>
<keyword evidence="3" id="KW-0804">Transcription</keyword>
<keyword evidence="2" id="KW-0238">DNA-binding</keyword>
<dbReference type="InterPro" id="IPR036388">
    <property type="entry name" value="WH-like_DNA-bd_sf"/>
</dbReference>
<dbReference type="RefSeq" id="WP_410170896.1">
    <property type="nucleotide sequence ID" value="NZ_CP096983.1"/>
</dbReference>
<dbReference type="STRING" id="84029.CROST_32540"/>
<dbReference type="PANTHER" id="PTHR42756:SF2">
    <property type="entry name" value="MARR FAMILY REGULATORY PROTEIN"/>
    <property type="match status" value="1"/>
</dbReference>
<dbReference type="EMBL" id="CP096983">
    <property type="protein sequence ID" value="URZ09412.1"/>
    <property type="molecule type" value="Genomic_DNA"/>
</dbReference>
<sequence>MDINNLVKLINCIYRCNQVHLDKKLKDLDLTVGTYPYLLRLSHVEGISQNDISRELSVDKAMSARSIKKLIELGYITKKENEDDIRAYKLYLTDKGKEVIPKILNIIGELLDILLQGSDEKEVEMSMEFLQKVLNNAKENRKNCCERVKKT</sequence>
<reference evidence="4 5" key="1">
    <citation type="submission" date="2022-04" db="EMBL/GenBank/DDBJ databases">
        <title>Genome sequence of C. roseum typestrain.</title>
        <authorList>
            <person name="Poehlein A."/>
            <person name="Schoch T."/>
            <person name="Duerre P."/>
            <person name="Daniel R."/>
        </authorList>
    </citation>
    <scope>NUCLEOTIDE SEQUENCE [LARGE SCALE GENOMIC DNA]</scope>
    <source>
        <strain evidence="4 5">DSM 7320</strain>
    </source>
</reference>
<accession>A0A1S8L141</accession>
<dbReference type="InterPro" id="IPR036390">
    <property type="entry name" value="WH_DNA-bd_sf"/>
</dbReference>
<keyword evidence="5" id="KW-1185">Reference proteome</keyword>
<protein>
    <submittedName>
        <fullName evidence="4">Transcriptional regulator SlyA</fullName>
    </submittedName>
</protein>
<organism evidence="4 5">
    <name type="scientific">Clostridium felsineum</name>
    <dbReference type="NCBI Taxonomy" id="36839"/>
    <lineage>
        <taxon>Bacteria</taxon>
        <taxon>Bacillati</taxon>
        <taxon>Bacillota</taxon>
        <taxon>Clostridia</taxon>
        <taxon>Eubacteriales</taxon>
        <taxon>Clostridiaceae</taxon>
        <taxon>Clostridium</taxon>
    </lineage>
</organism>
<dbReference type="AlphaFoldDB" id="A0A1S8L141"/>
<name>A0A1S8L141_9CLOT</name>
<keyword evidence="1" id="KW-0805">Transcription regulation</keyword>
<dbReference type="PRINTS" id="PR00598">
    <property type="entry name" value="HTHMARR"/>
</dbReference>
<dbReference type="InterPro" id="IPR000835">
    <property type="entry name" value="HTH_MarR-typ"/>
</dbReference>
<evidence type="ECO:0000256" key="1">
    <source>
        <dbReference type="ARBA" id="ARBA00023015"/>
    </source>
</evidence>
<dbReference type="KEGG" id="crw:CROST_000830"/>
<dbReference type="GO" id="GO:0003700">
    <property type="term" value="F:DNA-binding transcription factor activity"/>
    <property type="evidence" value="ECO:0007669"/>
    <property type="project" value="InterPro"/>
</dbReference>
<gene>
    <name evidence="4" type="primary">slyA_1</name>
    <name evidence="4" type="ORF">CROST_000830</name>
</gene>
<evidence type="ECO:0000313" key="4">
    <source>
        <dbReference type="EMBL" id="URZ09412.1"/>
    </source>
</evidence>
<evidence type="ECO:0000256" key="3">
    <source>
        <dbReference type="ARBA" id="ARBA00023163"/>
    </source>
</evidence>
<dbReference type="Gene3D" id="1.10.10.10">
    <property type="entry name" value="Winged helix-like DNA-binding domain superfamily/Winged helix DNA-binding domain"/>
    <property type="match status" value="1"/>
</dbReference>